<dbReference type="InterPro" id="IPR027417">
    <property type="entry name" value="P-loop_NTPase"/>
</dbReference>
<dbReference type="InterPro" id="IPR015854">
    <property type="entry name" value="ABC_transpr_LolD-like"/>
</dbReference>
<dbReference type="PROSITE" id="PS50893">
    <property type="entry name" value="ABC_TRANSPORTER_2"/>
    <property type="match status" value="2"/>
</dbReference>
<dbReference type="InterPro" id="IPR003593">
    <property type="entry name" value="AAA+_ATPase"/>
</dbReference>
<gene>
    <name evidence="5" type="ORF">EV383_4698</name>
</gene>
<dbReference type="GO" id="GO:0016887">
    <property type="term" value="F:ATP hydrolysis activity"/>
    <property type="evidence" value="ECO:0007669"/>
    <property type="project" value="InterPro"/>
</dbReference>
<accession>A0A4Q7V019</accession>
<name>A0A4Q7V019_PSEST</name>
<evidence type="ECO:0000313" key="5">
    <source>
        <dbReference type="EMBL" id="RZT87772.1"/>
    </source>
</evidence>
<dbReference type="EMBL" id="SHKL01000001">
    <property type="protein sequence ID" value="RZT87772.1"/>
    <property type="molecule type" value="Genomic_DNA"/>
</dbReference>
<dbReference type="GO" id="GO:0022857">
    <property type="term" value="F:transmembrane transporter activity"/>
    <property type="evidence" value="ECO:0007669"/>
    <property type="project" value="TreeGrafter"/>
</dbReference>
<evidence type="ECO:0000256" key="1">
    <source>
        <dbReference type="ARBA" id="ARBA00022741"/>
    </source>
</evidence>
<dbReference type="Proteomes" id="UP000291591">
    <property type="component" value="Unassembled WGS sequence"/>
</dbReference>
<feature type="region of interest" description="Disordered" evidence="3">
    <location>
        <begin position="226"/>
        <end position="246"/>
    </location>
</feature>
<dbReference type="PROSITE" id="PS00211">
    <property type="entry name" value="ABC_TRANSPORTER_1"/>
    <property type="match status" value="2"/>
</dbReference>
<dbReference type="PANTHER" id="PTHR24220">
    <property type="entry name" value="IMPORT ATP-BINDING PROTEIN"/>
    <property type="match status" value="1"/>
</dbReference>
<dbReference type="RefSeq" id="WP_130291871.1">
    <property type="nucleotide sequence ID" value="NZ_SHKL01000001.1"/>
</dbReference>
<evidence type="ECO:0000259" key="4">
    <source>
        <dbReference type="PROSITE" id="PS50893"/>
    </source>
</evidence>
<dbReference type="PANTHER" id="PTHR24220:SF685">
    <property type="entry name" value="ABC TRANSPORTER RELATED"/>
    <property type="match status" value="1"/>
</dbReference>
<feature type="domain" description="ABC transporter" evidence="4">
    <location>
        <begin position="250"/>
        <end position="486"/>
    </location>
</feature>
<dbReference type="AlphaFoldDB" id="A0A4Q7V019"/>
<sequence>MSVLEIDGLTARAGDAVLLDGIDVTLGPGRVLAVLGPSGAGKSTLGLAVLGEAAPGVVLTGRVRVAGADLLGAGRRRRAGRVGHLPQHPGTVLDPVRRVGRVLDELAALVHPGDRAARAAAVATALTRAGLAPGLGQRFPHQLSGGQQQRMALAQTLVTAPDVIVLDEPTTGLDPGTTDEVLGHLADLARAGTALVLLTHDRSVARRLADRAVALADGRVVRHGSVEDVLGPDHPERPSAAAGPASGDGLEALGLRVVAPGGAVLLDGVDLRAGPGTCVAVAGPSGAGKTTLARAVAGLVTPVTGTVAVDGARLPAALAGRDRAQRRAVQYVHQDARPAFLEHRAVDEQVARPAVLLRGLSPADARAEARAVLERLGVTAAVAARRPGTLSGGQLQRAGVARALLARPGVLVCDEPTSALDTRHRDTLLTELDRHRREHGTVVVLVSHDLDVLRAADRVVHLHDGRAVAPQARVDSSSGGRPAGWNR</sequence>
<protein>
    <submittedName>
        <fullName evidence="5">Peptide/nickel transport system ATP-binding protein</fullName>
    </submittedName>
</protein>
<evidence type="ECO:0000256" key="3">
    <source>
        <dbReference type="SAM" id="MobiDB-lite"/>
    </source>
</evidence>
<dbReference type="GO" id="GO:0005886">
    <property type="term" value="C:plasma membrane"/>
    <property type="evidence" value="ECO:0007669"/>
    <property type="project" value="TreeGrafter"/>
</dbReference>
<keyword evidence="2 5" id="KW-0067">ATP-binding</keyword>
<dbReference type="InterPro" id="IPR003439">
    <property type="entry name" value="ABC_transporter-like_ATP-bd"/>
</dbReference>
<reference evidence="5 6" key="1">
    <citation type="submission" date="2019-02" db="EMBL/GenBank/DDBJ databases">
        <title>Sequencing the genomes of 1000 actinobacteria strains.</title>
        <authorList>
            <person name="Klenk H.-P."/>
        </authorList>
    </citation>
    <scope>NUCLEOTIDE SEQUENCE [LARGE SCALE GENOMIC DNA]</scope>
    <source>
        <strain evidence="5 6">DSM 45779</strain>
    </source>
</reference>
<proteinExistence type="predicted"/>
<feature type="domain" description="ABC transporter" evidence="4">
    <location>
        <begin position="4"/>
        <end position="242"/>
    </location>
</feature>
<dbReference type="SUPFAM" id="SSF52540">
    <property type="entry name" value="P-loop containing nucleoside triphosphate hydrolases"/>
    <property type="match status" value="2"/>
</dbReference>
<evidence type="ECO:0000256" key="2">
    <source>
        <dbReference type="ARBA" id="ARBA00022840"/>
    </source>
</evidence>
<dbReference type="InterPro" id="IPR017871">
    <property type="entry name" value="ABC_transporter-like_CS"/>
</dbReference>
<keyword evidence="1" id="KW-0547">Nucleotide-binding</keyword>
<dbReference type="Pfam" id="PF00005">
    <property type="entry name" value="ABC_tran"/>
    <property type="match status" value="2"/>
</dbReference>
<comment type="caution">
    <text evidence="5">The sequence shown here is derived from an EMBL/GenBank/DDBJ whole genome shotgun (WGS) entry which is preliminary data.</text>
</comment>
<dbReference type="Gene3D" id="3.40.50.300">
    <property type="entry name" value="P-loop containing nucleotide triphosphate hydrolases"/>
    <property type="match status" value="2"/>
</dbReference>
<keyword evidence="6" id="KW-1185">Reference proteome</keyword>
<evidence type="ECO:0000313" key="6">
    <source>
        <dbReference type="Proteomes" id="UP000291591"/>
    </source>
</evidence>
<organism evidence="5 6">
    <name type="scientific">Pseudonocardia sediminis</name>
    <dbReference type="NCBI Taxonomy" id="1397368"/>
    <lineage>
        <taxon>Bacteria</taxon>
        <taxon>Bacillati</taxon>
        <taxon>Actinomycetota</taxon>
        <taxon>Actinomycetes</taxon>
        <taxon>Pseudonocardiales</taxon>
        <taxon>Pseudonocardiaceae</taxon>
        <taxon>Pseudonocardia</taxon>
    </lineage>
</organism>
<dbReference type="OrthoDB" id="3169708at2"/>
<dbReference type="SMART" id="SM00382">
    <property type="entry name" value="AAA"/>
    <property type="match status" value="2"/>
</dbReference>
<dbReference type="GO" id="GO:0005524">
    <property type="term" value="F:ATP binding"/>
    <property type="evidence" value="ECO:0007669"/>
    <property type="project" value="UniProtKB-KW"/>
</dbReference>